<reference evidence="2 3" key="1">
    <citation type="submission" date="2018-11" db="EMBL/GenBank/DDBJ databases">
        <title>Species Designations Belie Phenotypic and Genotypic Heterogeneity in Oral Streptococci.</title>
        <authorList>
            <person name="Velsko I."/>
        </authorList>
    </citation>
    <scope>NUCLEOTIDE SEQUENCE [LARGE SCALE GENOMIC DNA]</scope>
    <source>
        <strain evidence="2 3">KLC03</strain>
    </source>
</reference>
<dbReference type="EMBL" id="RJML01000001">
    <property type="protein sequence ID" value="RSI12041.1"/>
    <property type="molecule type" value="Genomic_DNA"/>
</dbReference>
<accession>A0A3R9GRT1</accession>
<evidence type="ECO:0000256" key="1">
    <source>
        <dbReference type="SAM" id="Phobius"/>
    </source>
</evidence>
<keyword evidence="1" id="KW-1133">Transmembrane helix</keyword>
<organism evidence="2 3">
    <name type="scientific">Streptococcus sanguinis</name>
    <dbReference type="NCBI Taxonomy" id="1305"/>
    <lineage>
        <taxon>Bacteria</taxon>
        <taxon>Bacillati</taxon>
        <taxon>Bacillota</taxon>
        <taxon>Bacilli</taxon>
        <taxon>Lactobacillales</taxon>
        <taxon>Streptococcaceae</taxon>
        <taxon>Streptococcus</taxon>
    </lineage>
</organism>
<gene>
    <name evidence="2" type="ORF">D8887_00015</name>
</gene>
<proteinExistence type="predicted"/>
<keyword evidence="1" id="KW-0472">Membrane</keyword>
<comment type="caution">
    <text evidence="2">The sequence shown here is derived from an EMBL/GenBank/DDBJ whole genome shotgun (WGS) entry which is preliminary data.</text>
</comment>
<keyword evidence="1" id="KW-0812">Transmembrane</keyword>
<feature type="transmembrane region" description="Helical" evidence="1">
    <location>
        <begin position="56"/>
        <end position="85"/>
    </location>
</feature>
<dbReference type="Proteomes" id="UP000269317">
    <property type="component" value="Unassembled WGS sequence"/>
</dbReference>
<sequence>MIPELLKSVENGYTIETDGLTIKNNAIITRNNSIQITNLSMLSKNEFKSPVTLLDIIILIVLFIIGLIPPFLGLVFFGLYAWYVYNKHQNHLKSKYYIVFNLGSSRNYLLYFEDAKFRDTVFNIITESFGNKAENIYIDIKNQNIENYDSKNIYEKEVSQTNVSGNDNVIGNNFGSENNVAIKGDNNVNSSIIKDSKIGKSSIDANISFPWPELSQQLQQIISNSSVLSEQTVEILKKLLDAVNKNNETEFTVIVKENATFFNQQFIKDIVSGTLGNIISSLLLGR</sequence>
<name>A0A3R9GRT1_STRSA</name>
<evidence type="ECO:0000313" key="2">
    <source>
        <dbReference type="EMBL" id="RSI12041.1"/>
    </source>
</evidence>
<evidence type="ECO:0000313" key="3">
    <source>
        <dbReference type="Proteomes" id="UP000269317"/>
    </source>
</evidence>
<dbReference type="RefSeq" id="WP_125340206.1">
    <property type="nucleotide sequence ID" value="NZ_CP076614.1"/>
</dbReference>
<protein>
    <submittedName>
        <fullName evidence="2">Uncharacterized protein</fullName>
    </submittedName>
</protein>
<dbReference type="AlphaFoldDB" id="A0A3R9GRT1"/>